<keyword evidence="9 11" id="KW-0868">Chloride</keyword>
<dbReference type="Pfam" id="PF00571">
    <property type="entry name" value="CBS"/>
    <property type="match status" value="1"/>
</dbReference>
<accession>A0A7K7J4S0</accession>
<feature type="transmembrane region" description="Helical" evidence="11">
    <location>
        <begin position="123"/>
        <end position="144"/>
    </location>
</feature>
<dbReference type="CDD" id="cd03685">
    <property type="entry name" value="ClC_6_like"/>
    <property type="match status" value="1"/>
</dbReference>
<protein>
    <recommendedName>
        <fullName evidence="11">Chloride channel protein</fullName>
    </recommendedName>
</protein>
<evidence type="ECO:0000256" key="7">
    <source>
        <dbReference type="ARBA" id="ARBA00023122"/>
    </source>
</evidence>
<keyword evidence="7 10" id="KW-0129">CBS domain</keyword>
<dbReference type="GO" id="GO:0005254">
    <property type="term" value="F:chloride channel activity"/>
    <property type="evidence" value="ECO:0007669"/>
    <property type="project" value="UniProtKB-UniRule"/>
</dbReference>
<dbReference type="InterPro" id="IPR014743">
    <property type="entry name" value="Cl-channel_core"/>
</dbReference>
<dbReference type="InterPro" id="IPR000644">
    <property type="entry name" value="CBS_dom"/>
</dbReference>
<evidence type="ECO:0000256" key="2">
    <source>
        <dbReference type="ARBA" id="ARBA00022448"/>
    </source>
</evidence>
<feature type="transmembrane region" description="Helical" evidence="11">
    <location>
        <begin position="573"/>
        <end position="594"/>
    </location>
</feature>
<keyword evidence="4" id="KW-0677">Repeat</keyword>
<dbReference type="GO" id="GO:0005765">
    <property type="term" value="C:lysosomal membrane"/>
    <property type="evidence" value="ECO:0007669"/>
    <property type="project" value="TreeGrafter"/>
</dbReference>
<dbReference type="Pfam" id="PF00654">
    <property type="entry name" value="Voltage_CLC"/>
    <property type="match status" value="1"/>
</dbReference>
<dbReference type="OrthoDB" id="428525at2759"/>
<evidence type="ECO:0000256" key="10">
    <source>
        <dbReference type="PROSITE-ProRule" id="PRU00703"/>
    </source>
</evidence>
<organism evidence="14 15">
    <name type="scientific">Loxia curvirostra</name>
    <name type="common">Red crossbill</name>
    <dbReference type="NCBI Taxonomy" id="64802"/>
    <lineage>
        <taxon>Eukaryota</taxon>
        <taxon>Metazoa</taxon>
        <taxon>Chordata</taxon>
        <taxon>Craniata</taxon>
        <taxon>Vertebrata</taxon>
        <taxon>Euteleostomi</taxon>
        <taxon>Archelosauria</taxon>
        <taxon>Archosauria</taxon>
        <taxon>Dinosauria</taxon>
        <taxon>Saurischia</taxon>
        <taxon>Theropoda</taxon>
        <taxon>Coelurosauria</taxon>
        <taxon>Aves</taxon>
        <taxon>Neognathae</taxon>
        <taxon>Neoaves</taxon>
        <taxon>Telluraves</taxon>
        <taxon>Australaves</taxon>
        <taxon>Passeriformes</taxon>
        <taxon>Passeroidea</taxon>
        <taxon>Fringillidae</taxon>
        <taxon>Carduelinae</taxon>
        <taxon>Loxia</taxon>
    </lineage>
</organism>
<dbReference type="PANTHER" id="PTHR11689:SF136">
    <property type="entry name" value="H(+)_CL(-) EXCHANGE TRANSPORTER 7"/>
    <property type="match status" value="1"/>
</dbReference>
<reference evidence="14 15" key="1">
    <citation type="submission" date="2019-09" db="EMBL/GenBank/DDBJ databases">
        <title>Bird 10,000 Genomes (B10K) Project - Family phase.</title>
        <authorList>
            <person name="Zhang G."/>
        </authorList>
    </citation>
    <scope>NUCLEOTIDE SEQUENCE [LARGE SCALE GENOMIC DNA]</scope>
    <source>
        <strain evidence="14">OUT-0011</strain>
        <tissue evidence="14">Muscle</tissue>
    </source>
</reference>
<evidence type="ECO:0000256" key="11">
    <source>
        <dbReference type="RuleBase" id="RU361221"/>
    </source>
</evidence>
<dbReference type="SUPFAM" id="SSF81340">
    <property type="entry name" value="Clc chloride channel"/>
    <property type="match status" value="1"/>
</dbReference>
<keyword evidence="8 11" id="KW-0472">Membrane</keyword>
<dbReference type="PRINTS" id="PR01118">
    <property type="entry name" value="CLCHANNEL7"/>
</dbReference>
<evidence type="ECO:0000256" key="12">
    <source>
        <dbReference type="SAM" id="MobiDB-lite"/>
    </source>
</evidence>
<gene>
    <name evidence="14" type="primary">Clcn7</name>
    <name evidence="14" type="ORF">LOXCUR_R04903</name>
</gene>
<keyword evidence="5 11" id="KW-1133">Transmembrane helix</keyword>
<dbReference type="Proteomes" id="UP000564784">
    <property type="component" value="Unassembled WGS sequence"/>
</dbReference>
<dbReference type="InterPro" id="IPR002249">
    <property type="entry name" value="CIC-7"/>
</dbReference>
<dbReference type="Gene3D" id="3.10.580.10">
    <property type="entry name" value="CBS-domain"/>
    <property type="match status" value="1"/>
</dbReference>
<evidence type="ECO:0000256" key="6">
    <source>
        <dbReference type="ARBA" id="ARBA00023065"/>
    </source>
</evidence>
<comment type="caution">
    <text evidence="14">The sequence shown here is derived from an EMBL/GenBank/DDBJ whole genome shotgun (WGS) entry which is preliminary data.</text>
</comment>
<keyword evidence="2 11" id="KW-0813">Transport</keyword>
<dbReference type="AlphaFoldDB" id="A0A7K7J4S0"/>
<feature type="transmembrane region" description="Helical" evidence="11">
    <location>
        <begin position="284"/>
        <end position="307"/>
    </location>
</feature>
<evidence type="ECO:0000256" key="4">
    <source>
        <dbReference type="ARBA" id="ARBA00022737"/>
    </source>
</evidence>
<dbReference type="GO" id="GO:0062158">
    <property type="term" value="F:chloride:proton antiporter activity"/>
    <property type="evidence" value="ECO:0007669"/>
    <property type="project" value="InterPro"/>
</dbReference>
<comment type="subcellular location">
    <subcellularLocation>
        <location evidence="1 11">Membrane</location>
        <topology evidence="1 11">Multi-pass membrane protein</topology>
    </subcellularLocation>
</comment>
<dbReference type="FunFam" id="3.10.580.10:FF:000018">
    <property type="entry name" value="Chloride channel protein"/>
    <property type="match status" value="1"/>
</dbReference>
<evidence type="ECO:0000256" key="8">
    <source>
        <dbReference type="ARBA" id="ARBA00023136"/>
    </source>
</evidence>
<evidence type="ECO:0000313" key="15">
    <source>
        <dbReference type="Proteomes" id="UP000564784"/>
    </source>
</evidence>
<evidence type="ECO:0000313" key="14">
    <source>
        <dbReference type="EMBL" id="NWZ01530.1"/>
    </source>
</evidence>
<dbReference type="PROSITE" id="PS51371">
    <property type="entry name" value="CBS"/>
    <property type="match status" value="1"/>
</dbReference>
<feature type="region of interest" description="Disordered" evidence="12">
    <location>
        <begin position="1"/>
        <end position="43"/>
    </location>
</feature>
<dbReference type="InterPro" id="IPR051280">
    <property type="entry name" value="Cl-channel/antiporter"/>
</dbReference>
<dbReference type="SMART" id="SM00116">
    <property type="entry name" value="CBS"/>
    <property type="match status" value="1"/>
</dbReference>
<name>A0A7K7J4S0_LOXCU</name>
<dbReference type="PRINTS" id="PR00762">
    <property type="entry name" value="CLCHANNEL"/>
</dbReference>
<evidence type="ECO:0000256" key="1">
    <source>
        <dbReference type="ARBA" id="ARBA00004141"/>
    </source>
</evidence>
<feature type="non-terminal residue" evidence="14">
    <location>
        <position position="833"/>
    </location>
</feature>
<dbReference type="InterPro" id="IPR046342">
    <property type="entry name" value="CBS_dom_sf"/>
</dbReference>
<feature type="transmembrane region" description="Helical" evidence="11">
    <location>
        <begin position="543"/>
        <end position="567"/>
    </location>
</feature>
<feature type="transmembrane region" description="Helical" evidence="11">
    <location>
        <begin position="371"/>
        <end position="395"/>
    </location>
</feature>
<evidence type="ECO:0000256" key="9">
    <source>
        <dbReference type="ARBA" id="ARBA00023214"/>
    </source>
</evidence>
<feature type="transmembrane region" description="Helical" evidence="11">
    <location>
        <begin position="484"/>
        <end position="503"/>
    </location>
</feature>
<evidence type="ECO:0000256" key="3">
    <source>
        <dbReference type="ARBA" id="ARBA00022692"/>
    </source>
</evidence>
<feature type="transmembrane region" description="Helical" evidence="11">
    <location>
        <begin position="172"/>
        <end position="193"/>
    </location>
</feature>
<dbReference type="SUPFAM" id="SSF54631">
    <property type="entry name" value="CBS-domain pair"/>
    <property type="match status" value="1"/>
</dbReference>
<feature type="domain" description="CBS" evidence="13">
    <location>
        <begin position="769"/>
        <end position="827"/>
    </location>
</feature>
<feature type="non-terminal residue" evidence="14">
    <location>
        <position position="1"/>
    </location>
</feature>
<dbReference type="InterPro" id="IPR001807">
    <property type="entry name" value="ClC"/>
</dbReference>
<keyword evidence="15" id="KW-1185">Reference proteome</keyword>
<feature type="transmembrane region" description="Helical" evidence="11">
    <location>
        <begin position="509"/>
        <end position="531"/>
    </location>
</feature>
<dbReference type="Gene3D" id="1.10.3080.10">
    <property type="entry name" value="Clc chloride channel"/>
    <property type="match status" value="1"/>
</dbReference>
<feature type="transmembrane region" description="Helical" evidence="11">
    <location>
        <begin position="319"/>
        <end position="341"/>
    </location>
</feature>
<sequence>MANVAKKVSWSGRDRDDDEDGRVGETTPLLNGTGPGAAGSGRQLTPSSFLRIGQLSNVDLNEDIRELETEVPRQRPNEIPHNEKLLSLKYESLDYDNSENQLFLEEERRINHAAFRTVEIKRWVICAMIGILTGLVACFIDIVVENLAGLKYRLVKDNIDKFTAKGGLSFSLLLWATLNASVVMVGSVIVAFIEPVAAGSGIPQIKCYLNGVKIPHVVRLKTLVIKVCGVILSVVGGLAVGKEGPMIHSGSVIAAGISQGRSTSLKRDFKIFEYFRRDTEKRDFVSAGAAAGVSAAFGAPVGGVLFSLEEGASFWNQFLTWRIFFASMISTFTLNSVLSVYHGNAWDLSSPGLINFGRFDSEKMEYTIQEIPIFIFMGVVGGILGALFNALNYWLTMFRIRYIHRPCLQVVEAMLVAAVTATVGFVMIYCSRDCQPLQGSSVAYPLQLFCADGEYNSMATAFFNTPEKSVVNLFHDPPGSYNPMTLGMFTVMYFFLACWTYGLTVSAGVFIPSLLIGAAWGRLFGISLSYLTKSSIWADPGKYALMGAAAQLGGIVRMTLSLTVIMMEATGNVTYGFPIMLVLMTAKIVGDYFVEGLYDMHIQLQSVPFLHWEAPVTSHSLTAREVMSTPVTCLRRIERVGTVVDILSDTSSNHNGFPVVESNPDTTQAGWVPLGRGCSWGGPTRAGCSGDPHTRCLLQVAGLRGLILRSQLIVLLKHKVFVERTNLSLVQRRLKLKDFRDAYPRFPPIQSIHVSQDERECMIDLSEFMNPSPYTVPQEASLPRVFKLFRALGLRHLVVVDNRNEVVGMVTRKDLARYRLGKEGLEELSLAQT</sequence>
<proteinExistence type="inferred from homology"/>
<dbReference type="CDD" id="cd04591">
    <property type="entry name" value="CBS_pair_voltage-gated_CLC_euk_bac"/>
    <property type="match status" value="1"/>
</dbReference>
<evidence type="ECO:0000256" key="5">
    <source>
        <dbReference type="ARBA" id="ARBA00022989"/>
    </source>
</evidence>
<evidence type="ECO:0000259" key="13">
    <source>
        <dbReference type="PROSITE" id="PS51371"/>
    </source>
</evidence>
<feature type="transmembrane region" description="Helical" evidence="11">
    <location>
        <begin position="223"/>
        <end position="241"/>
    </location>
</feature>
<comment type="similarity">
    <text evidence="11">Belongs to the chloride channel (TC 2.A.49) family.</text>
</comment>
<dbReference type="PANTHER" id="PTHR11689">
    <property type="entry name" value="CHLORIDE CHANNEL PROTEIN CLC FAMILY MEMBER"/>
    <property type="match status" value="1"/>
</dbReference>
<dbReference type="EMBL" id="VZSM01005887">
    <property type="protein sequence ID" value="NWZ01530.1"/>
    <property type="molecule type" value="Genomic_DNA"/>
</dbReference>
<keyword evidence="3 11" id="KW-0812">Transmembrane</keyword>
<keyword evidence="6 11" id="KW-0406">Ion transport</keyword>